<sequence>MNYDHVLLPSGAATIADVDDYLTGQQGLAEDPVVATIAAELNKRDAELPEADTFLGAESVGGARTGTVLHVPCPYDAIGFVRNLLFELATPHGYAVYDPQLAWLIDPAERVDVEVTHGGAGDFPYLTKALLEQWVPELSDPNPFLIAERAPEHYIQTYRAADGEYTVEYRDGSATEHFGLRTSDPAEVCALIWAWATGEPGTAHWIRVEF</sequence>
<dbReference type="Proteomes" id="UP001519325">
    <property type="component" value="Unassembled WGS sequence"/>
</dbReference>
<dbReference type="EMBL" id="JAGGMR010000001">
    <property type="protein sequence ID" value="MBP2187968.1"/>
    <property type="molecule type" value="Genomic_DNA"/>
</dbReference>
<keyword evidence="2" id="KW-1185">Reference proteome</keyword>
<evidence type="ECO:0000313" key="2">
    <source>
        <dbReference type="Proteomes" id="UP001519325"/>
    </source>
</evidence>
<dbReference type="RefSeq" id="WP_209884917.1">
    <property type="nucleotide sequence ID" value="NZ_JAGGMR010000001.1"/>
</dbReference>
<organism evidence="1 2">
    <name type="scientific">Nocardia goodfellowii</name>
    <dbReference type="NCBI Taxonomy" id="882446"/>
    <lineage>
        <taxon>Bacteria</taxon>
        <taxon>Bacillati</taxon>
        <taxon>Actinomycetota</taxon>
        <taxon>Actinomycetes</taxon>
        <taxon>Mycobacteriales</taxon>
        <taxon>Nocardiaceae</taxon>
        <taxon>Nocardia</taxon>
    </lineage>
</organism>
<name>A0ABS4Q8F4_9NOCA</name>
<protein>
    <submittedName>
        <fullName evidence="1">Uncharacterized protein</fullName>
    </submittedName>
</protein>
<accession>A0ABS4Q8F4</accession>
<comment type="caution">
    <text evidence="1">The sequence shown here is derived from an EMBL/GenBank/DDBJ whole genome shotgun (WGS) entry which is preliminary data.</text>
</comment>
<gene>
    <name evidence="1" type="ORF">BJ987_000869</name>
</gene>
<proteinExistence type="predicted"/>
<evidence type="ECO:0000313" key="1">
    <source>
        <dbReference type="EMBL" id="MBP2187968.1"/>
    </source>
</evidence>
<reference evidence="1 2" key="1">
    <citation type="submission" date="2021-03" db="EMBL/GenBank/DDBJ databases">
        <title>Sequencing the genomes of 1000 actinobacteria strains.</title>
        <authorList>
            <person name="Klenk H.-P."/>
        </authorList>
    </citation>
    <scope>NUCLEOTIDE SEQUENCE [LARGE SCALE GENOMIC DNA]</scope>
    <source>
        <strain evidence="1 2">DSM 45516</strain>
    </source>
</reference>